<feature type="signal peptide" evidence="2">
    <location>
        <begin position="1"/>
        <end position="29"/>
    </location>
</feature>
<dbReference type="Proteomes" id="UP000677054">
    <property type="component" value="Unassembled WGS sequence"/>
</dbReference>
<dbReference type="EMBL" id="CAJPEV010006806">
    <property type="protein sequence ID" value="CAG0904387.1"/>
    <property type="molecule type" value="Genomic_DNA"/>
</dbReference>
<name>A0A7R9AH67_9CRUS</name>
<reference evidence="3" key="1">
    <citation type="submission" date="2020-11" db="EMBL/GenBank/DDBJ databases">
        <authorList>
            <person name="Tran Van P."/>
        </authorList>
    </citation>
    <scope>NUCLEOTIDE SEQUENCE</scope>
</reference>
<protein>
    <submittedName>
        <fullName evidence="3">Uncharacterized protein</fullName>
    </submittedName>
</protein>
<dbReference type="EMBL" id="LR906323">
    <property type="protein sequence ID" value="CAD7253833.1"/>
    <property type="molecule type" value="Genomic_DNA"/>
</dbReference>
<keyword evidence="4" id="KW-1185">Reference proteome</keyword>
<evidence type="ECO:0000256" key="1">
    <source>
        <dbReference type="SAM" id="MobiDB-lite"/>
    </source>
</evidence>
<evidence type="ECO:0000256" key="2">
    <source>
        <dbReference type="SAM" id="SignalP"/>
    </source>
</evidence>
<sequence length="166" mass="19549">MNSFIQIGNMKQTVVLALIFVCALCLSEAIPKTKTVLNRIGKKWFRASIPKCESRWQKCVHLKGEYVEKEKKEEEVENEDNMVERKVMKKAKERKVMKKVKEGKVMKKVKEAKERKVMKEKEDEANEEVENEEDDAVEMMKAKVDAEDEEVEMMMMKVKVDEEDER</sequence>
<feature type="region of interest" description="Disordered" evidence="1">
    <location>
        <begin position="113"/>
        <end position="137"/>
    </location>
</feature>
<feature type="compositionally biased region" description="Basic and acidic residues" evidence="1">
    <location>
        <begin position="113"/>
        <end position="122"/>
    </location>
</feature>
<feature type="chain" id="PRO_5036209840" evidence="2">
    <location>
        <begin position="30"/>
        <end position="166"/>
    </location>
</feature>
<keyword evidence="2" id="KW-0732">Signal</keyword>
<accession>A0A7R9AH67</accession>
<evidence type="ECO:0000313" key="4">
    <source>
        <dbReference type="Proteomes" id="UP000677054"/>
    </source>
</evidence>
<dbReference type="AlphaFoldDB" id="A0A7R9AH67"/>
<organism evidence="3">
    <name type="scientific">Darwinula stevensoni</name>
    <dbReference type="NCBI Taxonomy" id="69355"/>
    <lineage>
        <taxon>Eukaryota</taxon>
        <taxon>Metazoa</taxon>
        <taxon>Ecdysozoa</taxon>
        <taxon>Arthropoda</taxon>
        <taxon>Crustacea</taxon>
        <taxon>Oligostraca</taxon>
        <taxon>Ostracoda</taxon>
        <taxon>Podocopa</taxon>
        <taxon>Podocopida</taxon>
        <taxon>Darwinulocopina</taxon>
        <taxon>Darwinuloidea</taxon>
        <taxon>Darwinulidae</taxon>
        <taxon>Darwinula</taxon>
    </lineage>
</organism>
<gene>
    <name evidence="3" type="ORF">DSTB1V02_LOCUS13579</name>
</gene>
<evidence type="ECO:0000313" key="3">
    <source>
        <dbReference type="EMBL" id="CAD7253833.1"/>
    </source>
</evidence>
<feature type="compositionally biased region" description="Acidic residues" evidence="1">
    <location>
        <begin position="123"/>
        <end position="137"/>
    </location>
</feature>
<proteinExistence type="predicted"/>
<feature type="non-terminal residue" evidence="3">
    <location>
        <position position="166"/>
    </location>
</feature>